<evidence type="ECO:0000313" key="2">
    <source>
        <dbReference type="Proteomes" id="UP000507962"/>
    </source>
</evidence>
<evidence type="ECO:0000313" key="1">
    <source>
        <dbReference type="EMBL" id="VFQ45196.1"/>
    </source>
</evidence>
<protein>
    <submittedName>
        <fullName evidence="1">Uncharacterized protein</fullName>
    </submittedName>
</protein>
<reference evidence="1 2" key="1">
    <citation type="submission" date="2019-03" db="EMBL/GenBank/DDBJ databases">
        <authorList>
            <person name="Nijsse B."/>
        </authorList>
    </citation>
    <scope>NUCLEOTIDE SEQUENCE [LARGE SCALE GENOMIC DNA]</scope>
    <source>
        <strain evidence="1">Desulfoluna butyratoxydans MSL71</strain>
    </source>
</reference>
<dbReference type="EMBL" id="CAADHO010000005">
    <property type="protein sequence ID" value="VFQ45196.1"/>
    <property type="molecule type" value="Genomic_DNA"/>
</dbReference>
<organism evidence="1 2">
    <name type="scientific">Desulfoluna butyratoxydans</name>
    <dbReference type="NCBI Taxonomy" id="231438"/>
    <lineage>
        <taxon>Bacteria</taxon>
        <taxon>Pseudomonadati</taxon>
        <taxon>Thermodesulfobacteriota</taxon>
        <taxon>Desulfobacteria</taxon>
        <taxon>Desulfobacterales</taxon>
        <taxon>Desulfolunaceae</taxon>
        <taxon>Desulfoluna</taxon>
    </lineage>
</organism>
<name>A0A4U8YMC5_9BACT</name>
<dbReference type="AlphaFoldDB" id="A0A4U8YMC5"/>
<keyword evidence="2" id="KW-1185">Reference proteome</keyword>
<accession>A0A4U8YMC5</accession>
<proteinExistence type="predicted"/>
<dbReference type="Proteomes" id="UP000507962">
    <property type="component" value="Unassembled WGS sequence"/>
</dbReference>
<gene>
    <name evidence="1" type="ORF">MSL71_28530</name>
</gene>
<sequence>MYKKMPLRFNLKEGLGAAANIFEGVSPCRLRYLSCMFYCCPASNPNIVTP</sequence>